<protein>
    <submittedName>
        <fullName evidence="1">Uncharacterized protein</fullName>
    </submittedName>
</protein>
<gene>
    <name evidence="1" type="primary">ORF156622</name>
</gene>
<dbReference type="EMBL" id="HACG01040104">
    <property type="protein sequence ID" value="CEK86969.1"/>
    <property type="molecule type" value="Transcribed_RNA"/>
</dbReference>
<sequence length="100" mass="11302">SREYRGVLEGKEREVNALKHQHQELLEQQVQSAALLLPSRDGAITLTSSVSHSQDQSQNWASSAGVGEKFASYNYDGDHGDWDFDDSIRLQRENNSLREI</sequence>
<feature type="non-terminal residue" evidence="1">
    <location>
        <position position="1"/>
    </location>
</feature>
<organism evidence="1">
    <name type="scientific">Arion vulgaris</name>
    <dbReference type="NCBI Taxonomy" id="1028688"/>
    <lineage>
        <taxon>Eukaryota</taxon>
        <taxon>Metazoa</taxon>
        <taxon>Spiralia</taxon>
        <taxon>Lophotrochozoa</taxon>
        <taxon>Mollusca</taxon>
        <taxon>Gastropoda</taxon>
        <taxon>Heterobranchia</taxon>
        <taxon>Euthyneura</taxon>
        <taxon>Panpulmonata</taxon>
        <taxon>Eupulmonata</taxon>
        <taxon>Stylommatophora</taxon>
        <taxon>Helicina</taxon>
        <taxon>Arionoidea</taxon>
        <taxon>Arionidae</taxon>
        <taxon>Arion</taxon>
    </lineage>
</organism>
<dbReference type="AlphaFoldDB" id="A0A0B7B0X4"/>
<accession>A0A0B7B0X4</accession>
<reference evidence="1" key="1">
    <citation type="submission" date="2014-12" db="EMBL/GenBank/DDBJ databases">
        <title>Insight into the proteome of Arion vulgaris.</title>
        <authorList>
            <person name="Aradska J."/>
            <person name="Bulat T."/>
            <person name="Smidak R."/>
            <person name="Sarate P."/>
            <person name="Gangsoo J."/>
            <person name="Sialana F."/>
            <person name="Bilban M."/>
            <person name="Lubec G."/>
        </authorList>
    </citation>
    <scope>NUCLEOTIDE SEQUENCE</scope>
    <source>
        <tissue evidence="1">Skin</tissue>
    </source>
</reference>
<proteinExistence type="predicted"/>
<name>A0A0B7B0X4_9EUPU</name>
<evidence type="ECO:0000313" key="1">
    <source>
        <dbReference type="EMBL" id="CEK86969.1"/>
    </source>
</evidence>
<feature type="non-terminal residue" evidence="1">
    <location>
        <position position="100"/>
    </location>
</feature>